<gene>
    <name evidence="1" type="primary">leader peptide of erm(45)</name>
</gene>
<protein>
    <submittedName>
        <fullName evidence="1">Leader peptide of erm(45) protein</fullName>
    </submittedName>
</protein>
<dbReference type="Pfam" id="PF06308">
    <property type="entry name" value="ErmC"/>
    <property type="match status" value="1"/>
</dbReference>
<dbReference type="GO" id="GO:0046677">
    <property type="term" value="P:response to antibiotic"/>
    <property type="evidence" value="ECO:0007669"/>
    <property type="project" value="InterPro"/>
</dbReference>
<proteinExistence type="predicted"/>
<accession>A0A0D6DTR1</accession>
<organism evidence="1">
    <name type="scientific">Mammaliicoccus fleurettii</name>
    <dbReference type="NCBI Taxonomy" id="150056"/>
    <lineage>
        <taxon>Bacteria</taxon>
        <taxon>Bacillati</taxon>
        <taxon>Bacillota</taxon>
        <taxon>Bacilli</taxon>
        <taxon>Bacillales</taxon>
        <taxon>Staphylococcaceae</taxon>
        <taxon>Mammaliicoccus</taxon>
    </lineage>
</organism>
<reference evidence="1" key="1">
    <citation type="submission" date="2014-11" db="EMBL/GenBank/DDBJ databases">
        <authorList>
            <person name="Wipf J."/>
        </authorList>
    </citation>
    <scope>NUCLEOTIDE SEQUENCE</scope>
    <source>
        <strain evidence="1">JW205</strain>
    </source>
</reference>
<dbReference type="EMBL" id="LN680996">
    <property type="protein sequence ID" value="CEJ95854.1"/>
    <property type="molecule type" value="Genomic_DNA"/>
</dbReference>
<name>A0A0D6DTR1_9STAP</name>
<dbReference type="InterPro" id="IPR009391">
    <property type="entry name" value="ErmCL"/>
</dbReference>
<reference evidence="1" key="2">
    <citation type="journal article" date="2015" name="Antimicrob. Agents Chemother.">
        <title>The new macrolide-lincosamide-streptogramin B resistance gene erm(45) is located within a genomic island in Staphylococcus fleurettii.</title>
        <authorList>
            <person name="Wipf J.R."/>
            <person name="Schwendener S."/>
            <person name="Nielsen J.B."/>
            <person name="Westh H."/>
            <person name="Perreten V."/>
        </authorList>
    </citation>
    <scope>NUCLEOTIDE SEQUENCE</scope>
    <source>
        <strain evidence="1">JW205</strain>
    </source>
</reference>
<dbReference type="AlphaFoldDB" id="A0A0D6DTR1"/>
<sequence>MLVFIMRNVDKLSTVLYKQKNSDYADK</sequence>
<evidence type="ECO:0000313" key="1">
    <source>
        <dbReference type="EMBL" id="CEJ95854.1"/>
    </source>
</evidence>